<dbReference type="SMART" id="SM00066">
    <property type="entry name" value="GAL4"/>
    <property type="match status" value="1"/>
</dbReference>
<sequence>MPRPLRSSCDRCHSQKLKCPKQSGVATCTRCLKAGAVCVFSPAGPNTRRALPASSHTYSNSGLDMNMQFDWPPLDLDLDDALFTPPEISQGSSSDRNVEQAELAPQDPRSTCVRFLTSLAGEIDQVSITLSSVSHIHVPKNRPTKEYHDKFIENSARSVCIEQLFTLAQSLTDTYPQILSVLFDRPDSPDCQDPNCFHRSQLPHDIEPFFSTPGESQDGIDTFLFNLLVSCHAKVVDAIGTIISCARTCTQITLSSPGFAEPNVHIPEVRVGNFVATNTAASTMQVVLLIHISSVLVDYAQQLTKLVAAILESRQESKQAQMLKLQCEILEENSISKMKLLQQVKGLFTTLNSRNCNLGKISSTR</sequence>
<proteinExistence type="predicted"/>
<evidence type="ECO:0000256" key="1">
    <source>
        <dbReference type="ARBA" id="ARBA00023242"/>
    </source>
</evidence>
<reference evidence="3 4" key="1">
    <citation type="journal article" date="2024" name="Front Chem Biol">
        <title>Unveiling the potential of Daldinia eschscholtzii MFLUCC 19-0629 through bioactivity and bioinformatics studies for enhanced sustainable agriculture production.</title>
        <authorList>
            <person name="Brooks S."/>
            <person name="Weaver J.A."/>
            <person name="Klomchit A."/>
            <person name="Alharthi S.A."/>
            <person name="Onlamun T."/>
            <person name="Nurani R."/>
            <person name="Vong T.K."/>
            <person name="Alberti F."/>
            <person name="Greco C."/>
        </authorList>
    </citation>
    <scope>NUCLEOTIDE SEQUENCE [LARGE SCALE GENOMIC DNA]</scope>
    <source>
        <strain evidence="3">MFLUCC 19-0629</strain>
    </source>
</reference>
<accession>A0AAX6M9H5</accession>
<gene>
    <name evidence="3" type="ORF">Daesc_009139</name>
</gene>
<evidence type="ECO:0000313" key="4">
    <source>
        <dbReference type="Proteomes" id="UP001369815"/>
    </source>
</evidence>
<dbReference type="CDD" id="cd00067">
    <property type="entry name" value="GAL4"/>
    <property type="match status" value="1"/>
</dbReference>
<dbReference type="Pfam" id="PF00172">
    <property type="entry name" value="Zn_clus"/>
    <property type="match status" value="1"/>
</dbReference>
<protein>
    <recommendedName>
        <fullName evidence="2">Zn(2)-C6 fungal-type domain-containing protein</fullName>
    </recommendedName>
</protein>
<keyword evidence="1" id="KW-0539">Nucleus</keyword>
<evidence type="ECO:0000313" key="3">
    <source>
        <dbReference type="EMBL" id="KAK6949066.1"/>
    </source>
</evidence>
<dbReference type="InterPro" id="IPR036864">
    <property type="entry name" value="Zn2-C6_fun-type_DNA-bd_sf"/>
</dbReference>
<dbReference type="PROSITE" id="PS50048">
    <property type="entry name" value="ZN2_CY6_FUNGAL_2"/>
    <property type="match status" value="1"/>
</dbReference>
<dbReference type="GO" id="GO:0008270">
    <property type="term" value="F:zinc ion binding"/>
    <property type="evidence" value="ECO:0007669"/>
    <property type="project" value="InterPro"/>
</dbReference>
<evidence type="ECO:0000259" key="2">
    <source>
        <dbReference type="PROSITE" id="PS50048"/>
    </source>
</evidence>
<dbReference type="EMBL" id="JBANMG010000009">
    <property type="protein sequence ID" value="KAK6949066.1"/>
    <property type="molecule type" value="Genomic_DNA"/>
</dbReference>
<organism evidence="3 4">
    <name type="scientific">Daldinia eschscholtzii</name>
    <dbReference type="NCBI Taxonomy" id="292717"/>
    <lineage>
        <taxon>Eukaryota</taxon>
        <taxon>Fungi</taxon>
        <taxon>Dikarya</taxon>
        <taxon>Ascomycota</taxon>
        <taxon>Pezizomycotina</taxon>
        <taxon>Sordariomycetes</taxon>
        <taxon>Xylariomycetidae</taxon>
        <taxon>Xylariales</taxon>
        <taxon>Hypoxylaceae</taxon>
        <taxon>Daldinia</taxon>
    </lineage>
</organism>
<name>A0AAX6M9H5_9PEZI</name>
<dbReference type="InterPro" id="IPR001138">
    <property type="entry name" value="Zn2Cys6_DnaBD"/>
</dbReference>
<dbReference type="Proteomes" id="UP001369815">
    <property type="component" value="Unassembled WGS sequence"/>
</dbReference>
<dbReference type="AlphaFoldDB" id="A0AAX6M9H5"/>
<dbReference type="SUPFAM" id="SSF57701">
    <property type="entry name" value="Zn2/Cys6 DNA-binding domain"/>
    <property type="match status" value="1"/>
</dbReference>
<keyword evidence="4" id="KW-1185">Reference proteome</keyword>
<comment type="caution">
    <text evidence="3">The sequence shown here is derived from an EMBL/GenBank/DDBJ whole genome shotgun (WGS) entry which is preliminary data.</text>
</comment>
<dbReference type="Gene3D" id="4.10.240.10">
    <property type="entry name" value="Zn(2)-C6 fungal-type DNA-binding domain"/>
    <property type="match status" value="1"/>
</dbReference>
<dbReference type="PROSITE" id="PS00463">
    <property type="entry name" value="ZN2_CY6_FUNGAL_1"/>
    <property type="match status" value="1"/>
</dbReference>
<feature type="domain" description="Zn(2)-C6 fungal-type" evidence="2">
    <location>
        <begin position="8"/>
        <end position="40"/>
    </location>
</feature>
<dbReference type="GO" id="GO:0000981">
    <property type="term" value="F:DNA-binding transcription factor activity, RNA polymerase II-specific"/>
    <property type="evidence" value="ECO:0007669"/>
    <property type="project" value="InterPro"/>
</dbReference>